<evidence type="ECO:0000313" key="2">
    <source>
        <dbReference type="EMBL" id="KAK8852439.1"/>
    </source>
</evidence>
<evidence type="ECO:0000256" key="1">
    <source>
        <dbReference type="SAM" id="MobiDB-lite"/>
    </source>
</evidence>
<name>A0ABR2HUD7_9EUKA</name>
<feature type="region of interest" description="Disordered" evidence="1">
    <location>
        <begin position="22"/>
        <end position="61"/>
    </location>
</feature>
<accession>A0ABR2HUD7</accession>
<gene>
    <name evidence="2" type="ORF">M9Y10_017415</name>
</gene>
<feature type="compositionally biased region" description="Acidic residues" evidence="1">
    <location>
        <begin position="36"/>
        <end position="45"/>
    </location>
</feature>
<sequence>MSKEINCYNQKYSSLGIMQKTYIPDEDETDLNNNDEASDPPEENENSPGDSENLSDGSGTEEKWDLFRPESTFDKVFNSKFIRTSTTKYLERKKYLYPKSDYYFLSYINNNSMNQIIESEFKIDVNLLLTSQDIHFFRLFGFSLVPPVNEEKKISDYLKYISIPNGNFDKEKSEQLWSKYNNIEYKEIKLEECKQSENNTFENWILGFHDYGVRNNISFIIFISYGNDSKINQFNVGANYPRNRCFATFLKAKPDSKEYQPYILSLISKTFKDPQKESKFKNPKFDSVSDQYFIIQDTKISNEDKKAFFNYDYNSFESLYFNIKLAKNSKEVCFNFTGKKIQIASVFKLNLLLKNDPGLYTSNQEEIKYLSNFNKHFKLKGNSNQFKYEKVVKVDYNTNSEDCEGIFNILFRSLKNIPLKKAPINEYQIFVGLKQVAYPSNVASHFSIFSSLELKALYVDEVMEKVYAAFAGDNYLKLVEGEIGTQKMDDMIILLTIDDYNSQDQDTEFYVDCFNNLYFKCRDEVYKPIKSNWDIDNAPQPKFVFKDKNVKTEELVNEQIFTRPCALEINNKLFLLNETMRLYHPAWRNTSLRHGIISTFYRLAFHVLPDDLVFVNDDVHGGILYPQVDIGFRGNINTIFTSANLPGIFEYSDNAFNFNPLKSLLPYVKTNFVFFNNGNLKVGLDRHRTRCQLAATALFGFACTIYGPGMRLRDFRFEASNPFSKEKFSLSHNFLIAAYGTLLKMKNDDEFNFAIDTICQELNIVESKQTYIKLIDELKKGYY</sequence>
<feature type="compositionally biased region" description="Polar residues" evidence="1">
    <location>
        <begin position="46"/>
        <end position="58"/>
    </location>
</feature>
<organism evidence="2 3">
    <name type="scientific">Tritrichomonas musculus</name>
    <dbReference type="NCBI Taxonomy" id="1915356"/>
    <lineage>
        <taxon>Eukaryota</taxon>
        <taxon>Metamonada</taxon>
        <taxon>Parabasalia</taxon>
        <taxon>Tritrichomonadida</taxon>
        <taxon>Tritrichomonadidae</taxon>
        <taxon>Tritrichomonas</taxon>
    </lineage>
</organism>
<dbReference type="EMBL" id="JAPFFF010000023">
    <property type="protein sequence ID" value="KAK8852439.1"/>
    <property type="molecule type" value="Genomic_DNA"/>
</dbReference>
<keyword evidence="3" id="KW-1185">Reference proteome</keyword>
<evidence type="ECO:0000313" key="3">
    <source>
        <dbReference type="Proteomes" id="UP001470230"/>
    </source>
</evidence>
<proteinExistence type="predicted"/>
<comment type="caution">
    <text evidence="2">The sequence shown here is derived from an EMBL/GenBank/DDBJ whole genome shotgun (WGS) entry which is preliminary data.</text>
</comment>
<protein>
    <submittedName>
        <fullName evidence="2">Uncharacterized protein</fullName>
    </submittedName>
</protein>
<reference evidence="2 3" key="1">
    <citation type="submission" date="2024-04" db="EMBL/GenBank/DDBJ databases">
        <title>Tritrichomonas musculus Genome.</title>
        <authorList>
            <person name="Alves-Ferreira E."/>
            <person name="Grigg M."/>
            <person name="Lorenzi H."/>
            <person name="Galac M."/>
        </authorList>
    </citation>
    <scope>NUCLEOTIDE SEQUENCE [LARGE SCALE GENOMIC DNA]</scope>
    <source>
        <strain evidence="2 3">EAF2021</strain>
    </source>
</reference>
<dbReference type="Proteomes" id="UP001470230">
    <property type="component" value="Unassembled WGS sequence"/>
</dbReference>